<evidence type="ECO:0000313" key="9">
    <source>
        <dbReference type="EMBL" id="RIE16479.1"/>
    </source>
</evidence>
<dbReference type="GO" id="GO:0004359">
    <property type="term" value="F:glutaminase activity"/>
    <property type="evidence" value="ECO:0007669"/>
    <property type="project" value="UniProtKB-EC"/>
</dbReference>
<name>A0A398DR26_9BACT</name>
<protein>
    <recommendedName>
        <fullName evidence="8">Phosphoribosylformylglycinamidine synthase subunit PurQ</fullName>
        <shortName evidence="8">FGAM synthase</shortName>
        <ecNumber evidence="8">6.3.5.3</ecNumber>
    </recommendedName>
    <alternativeName>
        <fullName evidence="8">Formylglycinamide ribonucleotide amidotransferase subunit I</fullName>
        <shortName evidence="8">FGAR amidotransferase I</shortName>
        <shortName evidence="8">FGAR-AT I</shortName>
    </alternativeName>
    <alternativeName>
        <fullName evidence="8">Glutaminase PurQ</fullName>
        <ecNumber evidence="8">3.5.1.2</ecNumber>
    </alternativeName>
    <alternativeName>
        <fullName evidence="8">Phosphoribosylformylglycinamidine synthase subunit I</fullName>
    </alternativeName>
</protein>
<dbReference type="Gene3D" id="3.40.50.880">
    <property type="match status" value="1"/>
</dbReference>
<dbReference type="CDD" id="cd01740">
    <property type="entry name" value="GATase1_FGAR_AT"/>
    <property type="match status" value="1"/>
</dbReference>
<feature type="active site" evidence="8">
    <location>
        <position position="205"/>
    </location>
</feature>
<proteinExistence type="inferred from homology"/>
<comment type="subcellular location">
    <subcellularLocation>
        <location evidence="8">Cytoplasm</location>
    </subcellularLocation>
</comment>
<dbReference type="GO" id="GO:0004642">
    <property type="term" value="F:phosphoribosylformylglycinamidine synthase activity"/>
    <property type="evidence" value="ECO:0007669"/>
    <property type="project" value="UniProtKB-UniRule"/>
</dbReference>
<comment type="catalytic activity">
    <reaction evidence="8">
        <text>N(2)-formyl-N(1)-(5-phospho-beta-D-ribosyl)glycinamide + L-glutamine + ATP + H2O = 2-formamido-N(1)-(5-O-phospho-beta-D-ribosyl)acetamidine + L-glutamate + ADP + phosphate + H(+)</text>
        <dbReference type="Rhea" id="RHEA:17129"/>
        <dbReference type="ChEBI" id="CHEBI:15377"/>
        <dbReference type="ChEBI" id="CHEBI:15378"/>
        <dbReference type="ChEBI" id="CHEBI:29985"/>
        <dbReference type="ChEBI" id="CHEBI:30616"/>
        <dbReference type="ChEBI" id="CHEBI:43474"/>
        <dbReference type="ChEBI" id="CHEBI:58359"/>
        <dbReference type="ChEBI" id="CHEBI:147286"/>
        <dbReference type="ChEBI" id="CHEBI:147287"/>
        <dbReference type="ChEBI" id="CHEBI:456216"/>
        <dbReference type="EC" id="6.3.5.3"/>
    </reaction>
</comment>
<dbReference type="GO" id="GO:0005524">
    <property type="term" value="F:ATP binding"/>
    <property type="evidence" value="ECO:0007669"/>
    <property type="project" value="UniProtKB-KW"/>
</dbReference>
<gene>
    <name evidence="8 9" type="primary">purQ</name>
    <name evidence="9" type="ORF">SMC1_06985</name>
</gene>
<keyword evidence="7 8" id="KW-0315">Glutamine amidotransferase</keyword>
<dbReference type="GO" id="GO:0006189">
    <property type="term" value="P:'de novo' IMP biosynthetic process"/>
    <property type="evidence" value="ECO:0007669"/>
    <property type="project" value="UniProtKB-UniRule"/>
</dbReference>
<dbReference type="InterPro" id="IPR010075">
    <property type="entry name" value="PRibForGlyAmidine_synth_PurQ"/>
</dbReference>
<keyword evidence="4 8" id="KW-0658">Purine biosynthesis</keyword>
<comment type="caution">
    <text evidence="9">The sequence shown here is derived from an EMBL/GenBank/DDBJ whole genome shotgun (WGS) entry which is preliminary data.</text>
</comment>
<dbReference type="AlphaFoldDB" id="A0A398DR26"/>
<dbReference type="SUPFAM" id="SSF52317">
    <property type="entry name" value="Class I glutamine amidotransferase-like"/>
    <property type="match status" value="1"/>
</dbReference>
<reference evidence="9 10" key="1">
    <citation type="submission" date="2018-09" db="EMBL/GenBank/DDBJ databases">
        <title>Discovery and Ecogenomic Context for Candidatus Cryosericales, a Global Caldiserica Order Active in Thawing Permafrost.</title>
        <authorList>
            <person name="Martinez M.A."/>
            <person name="Woodcroft B.J."/>
            <person name="Ignacio Espinoza J.C."/>
            <person name="Zayed A."/>
            <person name="Singleton C.M."/>
            <person name="Boyd J."/>
            <person name="Li Y.-F."/>
            <person name="Purvine S."/>
            <person name="Maughan H."/>
            <person name="Hodgkins S.B."/>
            <person name="Anderson D."/>
            <person name="Sederholm M."/>
            <person name="Temperton B."/>
            <person name="Saleska S.R."/>
            <person name="Tyson G.W."/>
            <person name="Rich V.I."/>
        </authorList>
    </citation>
    <scope>NUCLEOTIDE SEQUENCE [LARGE SCALE GENOMIC DNA]</scope>
    <source>
        <strain evidence="9 10">SMC1</strain>
    </source>
</reference>
<dbReference type="GO" id="GO:0005737">
    <property type="term" value="C:cytoplasm"/>
    <property type="evidence" value="ECO:0007669"/>
    <property type="project" value="UniProtKB-SubCell"/>
</dbReference>
<dbReference type="HAMAP" id="MF_00421">
    <property type="entry name" value="PurQ"/>
    <property type="match status" value="1"/>
</dbReference>
<dbReference type="Proteomes" id="UP000266113">
    <property type="component" value="Unassembled WGS sequence"/>
</dbReference>
<keyword evidence="3 8" id="KW-0547">Nucleotide-binding</keyword>
<dbReference type="Pfam" id="PF13507">
    <property type="entry name" value="GATase_5"/>
    <property type="match status" value="1"/>
</dbReference>
<dbReference type="EC" id="3.5.1.2" evidence="8"/>
<dbReference type="InterPro" id="IPR029062">
    <property type="entry name" value="Class_I_gatase-like"/>
</dbReference>
<keyword evidence="1 8" id="KW-0963">Cytoplasm</keyword>
<evidence type="ECO:0000256" key="8">
    <source>
        <dbReference type="HAMAP-Rule" id="MF_00421"/>
    </source>
</evidence>
<keyword evidence="2 8" id="KW-0436">Ligase</keyword>
<dbReference type="PANTHER" id="PTHR47552:SF1">
    <property type="entry name" value="PHOSPHORIBOSYLFORMYLGLYCINAMIDINE SYNTHASE SUBUNIT PURQ"/>
    <property type="match status" value="1"/>
</dbReference>
<dbReference type="EMBL" id="QXIY01000030">
    <property type="protein sequence ID" value="RIE16479.1"/>
    <property type="molecule type" value="Genomic_DNA"/>
</dbReference>
<evidence type="ECO:0000313" key="10">
    <source>
        <dbReference type="Proteomes" id="UP000266113"/>
    </source>
</evidence>
<dbReference type="SMART" id="SM01211">
    <property type="entry name" value="GATase_5"/>
    <property type="match status" value="1"/>
</dbReference>
<dbReference type="PIRSF" id="PIRSF001586">
    <property type="entry name" value="FGAM_synth_I"/>
    <property type="match status" value="1"/>
</dbReference>
<comment type="pathway">
    <text evidence="8">Purine metabolism; IMP biosynthesis via de novo pathway; 5-amino-1-(5-phospho-D-ribosyl)imidazole from N(2)-formyl-N(1)-(5-phospho-D-ribosyl)glycinamide: step 1/2.</text>
</comment>
<evidence type="ECO:0000256" key="3">
    <source>
        <dbReference type="ARBA" id="ARBA00022741"/>
    </source>
</evidence>
<keyword evidence="10" id="KW-1185">Reference proteome</keyword>
<feature type="active site" description="Nucleophile" evidence="8">
    <location>
        <position position="86"/>
    </location>
</feature>
<keyword evidence="5 8" id="KW-0378">Hydrolase</keyword>
<evidence type="ECO:0000256" key="7">
    <source>
        <dbReference type="ARBA" id="ARBA00022962"/>
    </source>
</evidence>
<comment type="catalytic activity">
    <reaction evidence="8">
        <text>L-glutamine + H2O = L-glutamate + NH4(+)</text>
        <dbReference type="Rhea" id="RHEA:15889"/>
        <dbReference type="ChEBI" id="CHEBI:15377"/>
        <dbReference type="ChEBI" id="CHEBI:28938"/>
        <dbReference type="ChEBI" id="CHEBI:29985"/>
        <dbReference type="ChEBI" id="CHEBI:58359"/>
        <dbReference type="EC" id="3.5.1.2"/>
    </reaction>
</comment>
<dbReference type="PANTHER" id="PTHR47552">
    <property type="entry name" value="PHOSPHORIBOSYLFORMYLGLYCINAMIDINE SYNTHASE SUBUNIT PURQ"/>
    <property type="match status" value="1"/>
</dbReference>
<dbReference type="UniPathway" id="UPA00074">
    <property type="reaction ID" value="UER00128"/>
</dbReference>
<evidence type="ECO:0000256" key="6">
    <source>
        <dbReference type="ARBA" id="ARBA00022840"/>
    </source>
</evidence>
<dbReference type="PROSITE" id="PS51273">
    <property type="entry name" value="GATASE_TYPE_1"/>
    <property type="match status" value="1"/>
</dbReference>
<comment type="function">
    <text evidence="8">Part of the phosphoribosylformylglycinamidine synthase complex involved in the purines biosynthetic pathway. Catalyzes the ATP-dependent conversion of formylglycinamide ribonucleotide (FGAR) and glutamine to yield formylglycinamidine ribonucleotide (FGAM) and glutamate. The FGAM synthase complex is composed of three subunits. PurQ produces an ammonia molecule by converting glutamine to glutamate. PurL transfers the ammonia molecule to FGAR to form FGAM in an ATP-dependent manner. PurS interacts with PurQ and PurL and is thought to assist in the transfer of the ammonia molecule from PurQ to PurL.</text>
</comment>
<evidence type="ECO:0000256" key="2">
    <source>
        <dbReference type="ARBA" id="ARBA00022598"/>
    </source>
</evidence>
<dbReference type="OrthoDB" id="9804441at2"/>
<dbReference type="NCBIfam" id="NF002957">
    <property type="entry name" value="PRK03619.1"/>
    <property type="match status" value="1"/>
</dbReference>
<comment type="subunit">
    <text evidence="8">Part of the FGAM synthase complex composed of 1 PurL, 1 PurQ and 2 PurS subunits.</text>
</comment>
<keyword evidence="6 8" id="KW-0067">ATP-binding</keyword>
<accession>A0A398DR26</accession>
<organism evidence="9 10">
    <name type="scientific">Candidatus Cryosericum septentrionale</name>
    <dbReference type="NCBI Taxonomy" id="2290913"/>
    <lineage>
        <taxon>Bacteria</taxon>
        <taxon>Pseudomonadati</taxon>
        <taxon>Caldisericota/Cryosericota group</taxon>
        <taxon>Candidatus Cryosericota</taxon>
        <taxon>Candidatus Cryosericia</taxon>
        <taxon>Candidatus Cryosericales</taxon>
        <taxon>Candidatus Cryosericaceae</taxon>
        <taxon>Candidatus Cryosericum</taxon>
    </lineage>
</organism>
<evidence type="ECO:0000256" key="1">
    <source>
        <dbReference type="ARBA" id="ARBA00022490"/>
    </source>
</evidence>
<dbReference type="EC" id="6.3.5.3" evidence="8"/>
<evidence type="ECO:0000256" key="4">
    <source>
        <dbReference type="ARBA" id="ARBA00022755"/>
    </source>
</evidence>
<dbReference type="NCBIfam" id="TIGR01737">
    <property type="entry name" value="FGAM_synth_I"/>
    <property type="match status" value="1"/>
</dbReference>
<evidence type="ECO:0000256" key="5">
    <source>
        <dbReference type="ARBA" id="ARBA00022801"/>
    </source>
</evidence>
<dbReference type="RefSeq" id="WP_119086058.1">
    <property type="nucleotide sequence ID" value="NZ_QXIY01000030.1"/>
</dbReference>
<feature type="active site" evidence="8">
    <location>
        <position position="203"/>
    </location>
</feature>
<sequence>MRFAVAVFPGSNCDVDAYRALHDVLGRDVEYLWYRETDLSGFDGVILPGGFSYGDYLRPGAIARFAPLMEAVVRFAGRGGMVLGICNGFQLLTEAGLLPGALLRNRDLTFLCDTVPVRVENADTAFTRCCQNGQVLRLPIAHGDGNYAVDAATLAVMEQRGQVILRYCAPDGTVDEQHNPNGSVANIAGIINGQGNVAGMMPHPERAAEELLGGTNGLFILQSMVQELERRQHEASRC</sequence>